<evidence type="ECO:0000313" key="2">
    <source>
        <dbReference type="Proteomes" id="UP000322873"/>
    </source>
</evidence>
<reference evidence="1 2" key="1">
    <citation type="submission" date="2019-06" db="EMBL/GenBank/DDBJ databases">
        <title>Genome Sequence of the Brown Rot Fungal Pathogen Monilinia fructicola.</title>
        <authorList>
            <person name="De Miccolis Angelini R.M."/>
            <person name="Landi L."/>
            <person name="Abate D."/>
            <person name="Pollastro S."/>
            <person name="Romanazzi G."/>
            <person name="Faretra F."/>
        </authorList>
    </citation>
    <scope>NUCLEOTIDE SEQUENCE [LARGE SCALE GENOMIC DNA]</scope>
    <source>
        <strain evidence="1 2">Mfrc123</strain>
    </source>
</reference>
<evidence type="ECO:0000313" key="1">
    <source>
        <dbReference type="EMBL" id="KAA8572007.1"/>
    </source>
</evidence>
<gene>
    <name evidence="1" type="ORF">EYC84_001941</name>
</gene>
<dbReference type="Proteomes" id="UP000322873">
    <property type="component" value="Unassembled WGS sequence"/>
</dbReference>
<accession>A0A5M9JTJ1</accession>
<proteinExistence type="predicted"/>
<protein>
    <submittedName>
        <fullName evidence="1">Uncharacterized protein</fullName>
    </submittedName>
</protein>
<dbReference type="EMBL" id="VICG01000005">
    <property type="protein sequence ID" value="KAA8572007.1"/>
    <property type="molecule type" value="Genomic_DNA"/>
</dbReference>
<keyword evidence="2" id="KW-1185">Reference proteome</keyword>
<organism evidence="1 2">
    <name type="scientific">Monilinia fructicola</name>
    <name type="common">Brown rot fungus</name>
    <name type="synonym">Ciboria fructicola</name>
    <dbReference type="NCBI Taxonomy" id="38448"/>
    <lineage>
        <taxon>Eukaryota</taxon>
        <taxon>Fungi</taxon>
        <taxon>Dikarya</taxon>
        <taxon>Ascomycota</taxon>
        <taxon>Pezizomycotina</taxon>
        <taxon>Leotiomycetes</taxon>
        <taxon>Helotiales</taxon>
        <taxon>Sclerotiniaceae</taxon>
        <taxon>Monilinia</taxon>
    </lineage>
</organism>
<name>A0A5M9JTJ1_MONFR</name>
<sequence length="115" mass="13036">MIFGLLIGRIPNTTPNFIPVIIFEAALFAYIPNSLNDDNYQVQLTPKNQESCSPQHGNYPLADQDEMGVPLMRGRSEIIRLYELDLDNTSERIMLFHSVLMDVTNISQVNQLPKA</sequence>
<dbReference type="AlphaFoldDB" id="A0A5M9JTJ1"/>
<comment type="caution">
    <text evidence="1">The sequence shown here is derived from an EMBL/GenBank/DDBJ whole genome shotgun (WGS) entry which is preliminary data.</text>
</comment>